<reference evidence="3 4" key="1">
    <citation type="submission" date="2019-05" db="EMBL/GenBank/DDBJ databases">
        <title>Emergence of the Ug99 lineage of the wheat stem rust pathogen through somatic hybridization.</title>
        <authorList>
            <person name="Li F."/>
            <person name="Upadhyaya N.M."/>
            <person name="Sperschneider J."/>
            <person name="Matny O."/>
            <person name="Nguyen-Phuc H."/>
            <person name="Mago R."/>
            <person name="Raley C."/>
            <person name="Miller M.E."/>
            <person name="Silverstein K.A.T."/>
            <person name="Henningsen E."/>
            <person name="Hirsch C.D."/>
            <person name="Visser B."/>
            <person name="Pretorius Z.A."/>
            <person name="Steffenson B.J."/>
            <person name="Schwessinger B."/>
            <person name="Dodds P.N."/>
            <person name="Figueroa M."/>
        </authorList>
    </citation>
    <scope>NUCLEOTIDE SEQUENCE [LARGE SCALE GENOMIC DNA]</scope>
    <source>
        <strain evidence="3 4">Ug99</strain>
    </source>
</reference>
<dbReference type="Proteomes" id="UP000325313">
    <property type="component" value="Unassembled WGS sequence"/>
</dbReference>
<comment type="caution">
    <text evidence="3">The sequence shown here is derived from an EMBL/GenBank/DDBJ whole genome shotgun (WGS) entry which is preliminary data.</text>
</comment>
<evidence type="ECO:0000313" key="3">
    <source>
        <dbReference type="EMBL" id="KAA1137096.1"/>
    </source>
</evidence>
<dbReference type="EMBL" id="VDEP01000012">
    <property type="protein sequence ID" value="KAA1137096.1"/>
    <property type="molecule type" value="Genomic_DNA"/>
</dbReference>
<proteinExistence type="predicted"/>
<feature type="compositionally biased region" description="Polar residues" evidence="1">
    <location>
        <begin position="50"/>
        <end position="61"/>
    </location>
</feature>
<gene>
    <name evidence="3" type="ORF">PGTUg99_011042</name>
</gene>
<accession>A0A5B0SFZ6</accession>
<evidence type="ECO:0000256" key="2">
    <source>
        <dbReference type="SAM" id="SignalP"/>
    </source>
</evidence>
<feature type="chain" id="PRO_5022725428" evidence="2">
    <location>
        <begin position="20"/>
        <end position="111"/>
    </location>
</feature>
<feature type="signal peptide" evidence="2">
    <location>
        <begin position="1"/>
        <end position="19"/>
    </location>
</feature>
<protein>
    <submittedName>
        <fullName evidence="3">Uncharacterized protein</fullName>
    </submittedName>
</protein>
<sequence length="111" mass="11910">MLLLQTLVITCGVVLPTLSIPVGNTVAEISKDAARKHNYLGLTADDRLVASNTKPSESSNQELEEVVPLEAGSSGASNSNEVTQGDVLALRTSTNQWFIMLFTSLLFPESF</sequence>
<name>A0A5B0SFZ6_PUCGR</name>
<evidence type="ECO:0000256" key="1">
    <source>
        <dbReference type="SAM" id="MobiDB-lite"/>
    </source>
</evidence>
<organism evidence="3 4">
    <name type="scientific">Puccinia graminis f. sp. tritici</name>
    <dbReference type="NCBI Taxonomy" id="56615"/>
    <lineage>
        <taxon>Eukaryota</taxon>
        <taxon>Fungi</taxon>
        <taxon>Dikarya</taxon>
        <taxon>Basidiomycota</taxon>
        <taxon>Pucciniomycotina</taxon>
        <taxon>Pucciniomycetes</taxon>
        <taxon>Pucciniales</taxon>
        <taxon>Pucciniaceae</taxon>
        <taxon>Puccinia</taxon>
    </lineage>
</organism>
<dbReference type="AlphaFoldDB" id="A0A5B0SFZ6"/>
<keyword evidence="2" id="KW-0732">Signal</keyword>
<feature type="region of interest" description="Disordered" evidence="1">
    <location>
        <begin position="50"/>
        <end position="80"/>
    </location>
</feature>
<evidence type="ECO:0000313" key="4">
    <source>
        <dbReference type="Proteomes" id="UP000325313"/>
    </source>
</evidence>